<dbReference type="GO" id="GO:0006888">
    <property type="term" value="P:endoplasmic reticulum to Golgi vesicle-mediated transport"/>
    <property type="evidence" value="ECO:0007669"/>
    <property type="project" value="TreeGrafter"/>
</dbReference>
<dbReference type="InterPro" id="IPR050844">
    <property type="entry name" value="Coatomer_complex_subunit"/>
</dbReference>
<reference evidence="6" key="1">
    <citation type="submission" date="2023-05" db="EMBL/GenBank/DDBJ databases">
        <title>High-quality long-read genome of Scophthalmus maximus.</title>
        <authorList>
            <person name="Lien S."/>
            <person name="Martinez P."/>
        </authorList>
    </citation>
    <scope>NUCLEOTIDE SEQUENCE [LARGE SCALE GENOMIC DNA]</scope>
</reference>
<organism evidence="6 7">
    <name type="scientific">Scophthalmus maximus</name>
    <name type="common">Turbot</name>
    <name type="synonym">Psetta maxima</name>
    <dbReference type="NCBI Taxonomy" id="52904"/>
    <lineage>
        <taxon>Eukaryota</taxon>
        <taxon>Metazoa</taxon>
        <taxon>Chordata</taxon>
        <taxon>Craniata</taxon>
        <taxon>Vertebrata</taxon>
        <taxon>Euteleostomi</taxon>
        <taxon>Actinopterygii</taxon>
        <taxon>Neopterygii</taxon>
        <taxon>Teleostei</taxon>
        <taxon>Neoteleostei</taxon>
        <taxon>Acanthomorphata</taxon>
        <taxon>Carangaria</taxon>
        <taxon>Pleuronectiformes</taxon>
        <taxon>Pleuronectoidei</taxon>
        <taxon>Scophthalmidae</taxon>
        <taxon>Scophthalmus</taxon>
    </lineage>
</organism>
<dbReference type="InterPro" id="IPR015943">
    <property type="entry name" value="WD40/YVTN_repeat-like_dom_sf"/>
</dbReference>
<keyword evidence="2 4" id="KW-0853">WD repeat</keyword>
<protein>
    <recommendedName>
        <fullName evidence="5">Coatomer alpha subunit C-terminal domain-containing protein</fullName>
    </recommendedName>
</protein>
<sequence>MLTKFETKSARVKGLSFHPKRPWVLASLHNGVIQLWDYRMCTLIDKFDEHDGPVRGIDFHKQQPLFVSGGDDYKIKVWNYKLRRCLFTLLGHLDYIRTTFFHHEYPWILSASDDQTIRIWNWQSRTCLDTCRGHYNNVSCAVFHPRQELILSNSEDKSIRVWDMSKRTGVQTFRRDHDRFWVLGAHPNLNLFAAGNYTSLVFFLKKKVTKWLTSCRCDIFLKDCTVVCPLGHDSGMIVFKLERERPAYAVYGNMLYYVKDRFLRQLDFNSSKDTAVMQLRSGSKFPVFSMSYNPAENTVLLCNVNGYVFPLIYCNTLDSQNPDAPEGKRSSGLTAVWVARNRFAVLDRMHSLLIKNLKNEIGIPAVGLRLSDLISRLQQCYQLTTAGRFEEAVDRFRVILLSVPLLVVDNKQEIAEAQQLITICREYIVGLTMETERKKLPKDTLDQQKRLCEMAAYFTHCNLQPVHMVLVLRTALNLFFKLRNFKTAASFARRLLELGPKPDVAQQTRKILAACEKTLTDAHQLNYDPHNPFDLCAASFVPLYRGRPVEKCPLSGACYCPPYKGQICRVTQATEIGKDVIGLRVSPLQFR</sequence>
<dbReference type="Pfam" id="PF00400">
    <property type="entry name" value="WD40"/>
    <property type="match status" value="4"/>
</dbReference>
<dbReference type="GO" id="GO:0006890">
    <property type="term" value="P:retrograde vesicle-mediated transport, Golgi to endoplasmic reticulum"/>
    <property type="evidence" value="ECO:0007669"/>
    <property type="project" value="TreeGrafter"/>
</dbReference>
<evidence type="ECO:0000256" key="2">
    <source>
        <dbReference type="ARBA" id="ARBA00022574"/>
    </source>
</evidence>
<evidence type="ECO:0000256" key="4">
    <source>
        <dbReference type="PROSITE-ProRule" id="PRU00221"/>
    </source>
</evidence>
<evidence type="ECO:0000313" key="7">
    <source>
        <dbReference type="Proteomes" id="UP000694558"/>
    </source>
</evidence>
<dbReference type="PROSITE" id="PS50082">
    <property type="entry name" value="WD_REPEATS_2"/>
    <property type="match status" value="3"/>
</dbReference>
<dbReference type="Proteomes" id="UP000694558">
    <property type="component" value="Chromosome 7"/>
</dbReference>
<feature type="domain" description="Coatomer alpha subunit C-terminal" evidence="5">
    <location>
        <begin position="359"/>
        <end position="591"/>
    </location>
</feature>
<dbReference type="Ensembl" id="ENSSMAT00000057595.1">
    <property type="protein sequence ID" value="ENSSMAP00000058753.1"/>
    <property type="gene ID" value="ENSSMAG00000010172.2"/>
</dbReference>
<keyword evidence="3" id="KW-0677">Repeat</keyword>
<dbReference type="PANTHER" id="PTHR19876:SF1">
    <property type="entry name" value="COATOMER SUBUNIT ALPHA"/>
    <property type="match status" value="1"/>
</dbReference>
<dbReference type="PRINTS" id="PR00320">
    <property type="entry name" value="GPROTEINBRPT"/>
</dbReference>
<accession>A0A8D3DGU4</accession>
<feature type="repeat" description="WD" evidence="4">
    <location>
        <begin position="47"/>
        <end position="88"/>
    </location>
</feature>
<name>A0A8D3DGU4_SCOMX</name>
<dbReference type="GeneTree" id="ENSGT00940000155451"/>
<reference evidence="6" key="2">
    <citation type="submission" date="2025-08" db="UniProtKB">
        <authorList>
            <consortium name="Ensembl"/>
        </authorList>
    </citation>
    <scope>IDENTIFICATION</scope>
</reference>
<dbReference type="GO" id="GO:0006886">
    <property type="term" value="P:intracellular protein transport"/>
    <property type="evidence" value="ECO:0007669"/>
    <property type="project" value="InterPro"/>
</dbReference>
<dbReference type="AlphaFoldDB" id="A0A8D3DGU4"/>
<dbReference type="PROSITE" id="PS50294">
    <property type="entry name" value="WD_REPEATS_REGION"/>
    <property type="match status" value="3"/>
</dbReference>
<dbReference type="GO" id="GO:0006891">
    <property type="term" value="P:intra-Golgi vesicle-mediated transport"/>
    <property type="evidence" value="ECO:0007669"/>
    <property type="project" value="TreeGrafter"/>
</dbReference>
<comment type="subcellular location">
    <subcellularLocation>
        <location evidence="1">Cytoplasmic vesicle</location>
        <location evidence="1">COPI-coated vesicle membrane</location>
        <topology evidence="1">Peripheral membrane protein</topology>
        <orientation evidence="1">Cytoplasmic side</orientation>
    </subcellularLocation>
</comment>
<gene>
    <name evidence="6" type="primary">copa</name>
</gene>
<dbReference type="SMART" id="SM00320">
    <property type="entry name" value="WD40"/>
    <property type="match status" value="4"/>
</dbReference>
<evidence type="ECO:0000256" key="3">
    <source>
        <dbReference type="ARBA" id="ARBA00022737"/>
    </source>
</evidence>
<dbReference type="SUPFAM" id="SSF50978">
    <property type="entry name" value="WD40 repeat-like"/>
    <property type="match status" value="1"/>
</dbReference>
<feature type="repeat" description="WD" evidence="4">
    <location>
        <begin position="131"/>
        <end position="172"/>
    </location>
</feature>
<dbReference type="InterPro" id="IPR010714">
    <property type="entry name" value="Coatomer_asu_C"/>
</dbReference>
<dbReference type="GO" id="GO:0005198">
    <property type="term" value="F:structural molecule activity"/>
    <property type="evidence" value="ECO:0007669"/>
    <property type="project" value="InterPro"/>
</dbReference>
<dbReference type="GO" id="GO:0030126">
    <property type="term" value="C:COPI vesicle coat"/>
    <property type="evidence" value="ECO:0007669"/>
    <property type="project" value="InterPro"/>
</dbReference>
<dbReference type="PANTHER" id="PTHR19876">
    <property type="entry name" value="COATOMER"/>
    <property type="match status" value="1"/>
</dbReference>
<evidence type="ECO:0000313" key="6">
    <source>
        <dbReference type="Ensembl" id="ENSSMAP00000058753.1"/>
    </source>
</evidence>
<dbReference type="CDD" id="cd00200">
    <property type="entry name" value="WD40"/>
    <property type="match status" value="1"/>
</dbReference>
<dbReference type="Pfam" id="PF06957">
    <property type="entry name" value="COPI_C"/>
    <property type="match status" value="1"/>
</dbReference>
<dbReference type="InterPro" id="IPR036322">
    <property type="entry name" value="WD40_repeat_dom_sf"/>
</dbReference>
<dbReference type="InterPro" id="IPR001680">
    <property type="entry name" value="WD40_rpt"/>
</dbReference>
<feature type="repeat" description="WD" evidence="4">
    <location>
        <begin position="89"/>
        <end position="130"/>
    </location>
</feature>
<dbReference type="InterPro" id="IPR020472">
    <property type="entry name" value="WD40_PAC1"/>
</dbReference>
<evidence type="ECO:0000256" key="1">
    <source>
        <dbReference type="ARBA" id="ARBA00004347"/>
    </source>
</evidence>
<evidence type="ECO:0000259" key="5">
    <source>
        <dbReference type="Pfam" id="PF06957"/>
    </source>
</evidence>
<dbReference type="Gene3D" id="2.130.10.10">
    <property type="entry name" value="YVTN repeat-like/Quinoprotein amine dehydrogenase"/>
    <property type="match status" value="2"/>
</dbReference>
<proteinExistence type="predicted"/>